<reference evidence="2 3" key="1">
    <citation type="submission" date="2018-10" db="EMBL/GenBank/DDBJ databases">
        <authorList>
            <consortium name="Pathogen Informatics"/>
        </authorList>
    </citation>
    <scope>NUCLEOTIDE SEQUENCE [LARGE SCALE GENOMIC DNA]</scope>
</reference>
<dbReference type="WBParaSite" id="MCU_008848-RA">
    <property type="protein sequence ID" value="MCU_008848-RA"/>
    <property type="gene ID" value="MCU_008848"/>
</dbReference>
<organism evidence="2 3">
    <name type="scientific">Mesocestoides corti</name>
    <name type="common">Flatworm</name>
    <dbReference type="NCBI Taxonomy" id="53468"/>
    <lineage>
        <taxon>Eukaryota</taxon>
        <taxon>Metazoa</taxon>
        <taxon>Spiralia</taxon>
        <taxon>Lophotrochozoa</taxon>
        <taxon>Platyhelminthes</taxon>
        <taxon>Cestoda</taxon>
        <taxon>Eucestoda</taxon>
        <taxon>Cyclophyllidea</taxon>
        <taxon>Mesocestoididae</taxon>
        <taxon>Mesocestoides</taxon>
    </lineage>
</organism>
<dbReference type="AlphaFoldDB" id="A0A0R3UNQ1"/>
<evidence type="ECO:0000256" key="1">
    <source>
        <dbReference type="SAM" id="MobiDB-lite"/>
    </source>
</evidence>
<dbReference type="OrthoDB" id="6261989at2759"/>
<protein>
    <submittedName>
        <fullName evidence="4">OTU domain-containing protein</fullName>
    </submittedName>
</protein>
<reference evidence="4" key="2">
    <citation type="submission" date="2019-11" db="UniProtKB">
        <authorList>
            <consortium name="WormBaseParasite"/>
        </authorList>
    </citation>
    <scope>IDENTIFICATION</scope>
</reference>
<evidence type="ECO:0000313" key="4">
    <source>
        <dbReference type="WBParaSite" id="MCU_008848-RA"/>
    </source>
</evidence>
<dbReference type="EMBL" id="UXSR01005723">
    <property type="protein sequence ID" value="VDD83435.1"/>
    <property type="molecule type" value="Genomic_DNA"/>
</dbReference>
<gene>
    <name evidence="2" type="ORF">MCOS_LOCUS9438</name>
</gene>
<sequence length="263" mass="29568">MSSSIANHNPHEDRRRSVLPTTVPAATLLRPCAGGETDSGSLDESAGTSLLRRASSAAQSFRRVSRAFCDEGPTKGFLRAAMGDPNRPKYMQLAIENDELHVEWKRLRGYVQSFEEEYKASKEAIIDPYRRYKRLQAMVKKLILHLRLNDPVPLAQMPSAGKSGERKSGPVFAGGQVLQSSVREREMRQKHTNICDSLTTEQLARETERMRDRNTELQGRIDLVVDGINALEIAYKTCKEAPIVLRYLRLKSAAKTFLSSCNF</sequence>
<evidence type="ECO:0000313" key="3">
    <source>
        <dbReference type="Proteomes" id="UP000267029"/>
    </source>
</evidence>
<feature type="region of interest" description="Disordered" evidence="1">
    <location>
        <begin position="1"/>
        <end position="23"/>
    </location>
</feature>
<accession>A0A0R3UNQ1</accession>
<name>A0A0R3UNQ1_MESCO</name>
<proteinExistence type="predicted"/>
<evidence type="ECO:0000313" key="2">
    <source>
        <dbReference type="EMBL" id="VDD83435.1"/>
    </source>
</evidence>
<dbReference type="Proteomes" id="UP000267029">
    <property type="component" value="Unassembled WGS sequence"/>
</dbReference>
<keyword evidence="3" id="KW-1185">Reference proteome</keyword>